<keyword evidence="5" id="KW-1185">Reference proteome</keyword>
<dbReference type="GO" id="GO:0033499">
    <property type="term" value="P:galactose catabolic process via UDP-galactose, Leloir pathway"/>
    <property type="evidence" value="ECO:0007669"/>
    <property type="project" value="TreeGrafter"/>
</dbReference>
<comment type="caution">
    <text evidence="4">The sequence shown here is derived from an EMBL/GenBank/DDBJ whole genome shotgun (WGS) entry which is preliminary data.</text>
</comment>
<dbReference type="Pfam" id="PF01263">
    <property type="entry name" value="Aldose_epim"/>
    <property type="match status" value="1"/>
</dbReference>
<dbReference type="OrthoDB" id="9808779at2"/>
<dbReference type="GO" id="GO:0006006">
    <property type="term" value="P:glucose metabolic process"/>
    <property type="evidence" value="ECO:0007669"/>
    <property type="project" value="TreeGrafter"/>
</dbReference>
<organism evidence="4 5">
    <name type="scientific">Polaribacter irgensii 23-P</name>
    <dbReference type="NCBI Taxonomy" id="313594"/>
    <lineage>
        <taxon>Bacteria</taxon>
        <taxon>Pseudomonadati</taxon>
        <taxon>Bacteroidota</taxon>
        <taxon>Flavobacteriia</taxon>
        <taxon>Flavobacteriales</taxon>
        <taxon>Flavobacteriaceae</taxon>
    </lineage>
</organism>
<dbReference type="CDD" id="cd01081">
    <property type="entry name" value="Aldose_epim"/>
    <property type="match status" value="1"/>
</dbReference>
<name>A4BXS7_9FLAO</name>
<evidence type="ECO:0008006" key="6">
    <source>
        <dbReference type="Google" id="ProtNLM"/>
    </source>
</evidence>
<protein>
    <recommendedName>
        <fullName evidence="6">Aldose 1-epimerase</fullName>
    </recommendedName>
</protein>
<dbReference type="eggNOG" id="COG2017">
    <property type="taxonomic scope" value="Bacteria"/>
</dbReference>
<evidence type="ECO:0000313" key="5">
    <source>
        <dbReference type="Proteomes" id="UP000003053"/>
    </source>
</evidence>
<dbReference type="Proteomes" id="UP000003053">
    <property type="component" value="Unassembled WGS sequence"/>
</dbReference>
<dbReference type="PANTHER" id="PTHR10091:SF0">
    <property type="entry name" value="GALACTOSE MUTAROTASE"/>
    <property type="match status" value="1"/>
</dbReference>
<dbReference type="SUPFAM" id="SSF74650">
    <property type="entry name" value="Galactose mutarotase-like"/>
    <property type="match status" value="1"/>
</dbReference>
<dbReference type="EMBL" id="AAOG01000001">
    <property type="protein sequence ID" value="EAR13768.1"/>
    <property type="molecule type" value="Genomic_DNA"/>
</dbReference>
<dbReference type="PANTHER" id="PTHR10091">
    <property type="entry name" value="ALDOSE-1-EPIMERASE"/>
    <property type="match status" value="1"/>
</dbReference>
<comment type="cofactor">
    <cofactor evidence="1">
        <name>Ca(2+)</name>
        <dbReference type="ChEBI" id="CHEBI:29108"/>
    </cofactor>
</comment>
<reference evidence="4 5" key="1">
    <citation type="submission" date="2006-02" db="EMBL/GenBank/DDBJ databases">
        <authorList>
            <person name="Murray A."/>
            <person name="Staley J."/>
            <person name="Ferriera S."/>
            <person name="Johnson J."/>
            <person name="Kravitz S."/>
            <person name="Halpern A."/>
            <person name="Remington K."/>
            <person name="Beeson K."/>
            <person name="Tran B."/>
            <person name="Rogers Y.-H."/>
            <person name="Friedman R."/>
            <person name="Venter J.C."/>
        </authorList>
    </citation>
    <scope>NUCLEOTIDE SEQUENCE [LARGE SCALE GENOMIC DNA]</scope>
    <source>
        <strain evidence="4 5">23-P</strain>
    </source>
</reference>
<evidence type="ECO:0000313" key="4">
    <source>
        <dbReference type="EMBL" id="EAR13768.1"/>
    </source>
</evidence>
<comment type="subunit">
    <text evidence="2">Monomer.</text>
</comment>
<dbReference type="Gene3D" id="2.70.98.10">
    <property type="match status" value="1"/>
</dbReference>
<dbReference type="STRING" id="313594.PI23P_04702"/>
<dbReference type="GO" id="GO:0004034">
    <property type="term" value="F:aldose 1-epimerase activity"/>
    <property type="evidence" value="ECO:0007669"/>
    <property type="project" value="TreeGrafter"/>
</dbReference>
<accession>A4BXS7</accession>
<evidence type="ECO:0000256" key="3">
    <source>
        <dbReference type="ARBA" id="ARBA00022837"/>
    </source>
</evidence>
<dbReference type="InterPro" id="IPR011013">
    <property type="entry name" value="Gal_mutarotase_sf_dom"/>
</dbReference>
<sequence>MFVISPIIKENKKSYIELKSANNATKAVVSLTEGGRLQALQFDAIDVVKEPIGQKYEDSFAAAILFPFANRIKNSNYSFNNTVYQFECNEKGNNNALHGLVYNKQFLVIDQQIQMNLCSVTLFYQEKERSIGFPFLYDMTLKYILKEEHISIAVQVKNTDITSFPFTLGWHPYFVSTDLYHSFLSFKSQQKVQFDANLITDTIIEFEAENPCQIKNKGFDDCYVLREGSVEFSTPTHSILLNSDAKENYLQVYTPKDKQVTALEPMSGISDSFNNKKGLQILDSNAGYRAQWDVHFIKKGSKNE</sequence>
<evidence type="ECO:0000256" key="2">
    <source>
        <dbReference type="ARBA" id="ARBA00011245"/>
    </source>
</evidence>
<gene>
    <name evidence="4" type="ORF">PI23P_04702</name>
</gene>
<dbReference type="InterPro" id="IPR008183">
    <property type="entry name" value="Aldose_1/G6P_1-epimerase"/>
</dbReference>
<keyword evidence="3" id="KW-0106">Calcium</keyword>
<dbReference type="HOGENOM" id="CLU_052486_1_1_10"/>
<evidence type="ECO:0000256" key="1">
    <source>
        <dbReference type="ARBA" id="ARBA00001913"/>
    </source>
</evidence>
<proteinExistence type="predicted"/>
<dbReference type="RefSeq" id="WP_004569566.1">
    <property type="nucleotide sequence ID" value="NZ_CH724148.1"/>
</dbReference>
<dbReference type="GO" id="GO:0030246">
    <property type="term" value="F:carbohydrate binding"/>
    <property type="evidence" value="ECO:0007669"/>
    <property type="project" value="InterPro"/>
</dbReference>
<dbReference type="InterPro" id="IPR014718">
    <property type="entry name" value="GH-type_carb-bd"/>
</dbReference>
<dbReference type="AlphaFoldDB" id="A4BXS7"/>